<feature type="compositionally biased region" description="Basic and acidic residues" evidence="7">
    <location>
        <begin position="4354"/>
        <end position="4365"/>
    </location>
</feature>
<feature type="region of interest" description="Disordered" evidence="7">
    <location>
        <begin position="755"/>
        <end position="846"/>
    </location>
</feature>
<evidence type="ECO:0000256" key="4">
    <source>
        <dbReference type="ARBA" id="ARBA00022833"/>
    </source>
</evidence>
<feature type="region of interest" description="Disordered" evidence="7">
    <location>
        <begin position="3975"/>
        <end position="4014"/>
    </location>
</feature>
<feature type="region of interest" description="Disordered" evidence="7">
    <location>
        <begin position="371"/>
        <end position="393"/>
    </location>
</feature>
<evidence type="ECO:0000256" key="6">
    <source>
        <dbReference type="PROSITE-ProRule" id="PRU01388"/>
    </source>
</evidence>
<feature type="region of interest" description="Disordered" evidence="7">
    <location>
        <begin position="6145"/>
        <end position="6166"/>
    </location>
</feature>
<feature type="compositionally biased region" description="Basic and acidic residues" evidence="7">
    <location>
        <begin position="826"/>
        <end position="845"/>
    </location>
</feature>
<feature type="region of interest" description="Disordered" evidence="7">
    <location>
        <begin position="4426"/>
        <end position="4457"/>
    </location>
</feature>
<feature type="compositionally biased region" description="Acidic residues" evidence="7">
    <location>
        <begin position="4095"/>
        <end position="4126"/>
    </location>
</feature>
<feature type="compositionally biased region" description="Basic residues" evidence="7">
    <location>
        <begin position="777"/>
        <end position="787"/>
    </location>
</feature>
<feature type="compositionally biased region" description="Polar residues" evidence="7">
    <location>
        <begin position="4478"/>
        <end position="4490"/>
    </location>
</feature>
<sequence>MRRLVRGDKSHHFQKNWHNRYFWPPCLGMRMFVLPASGKFGSEGGEDEQSVNNWRKLEGRLAVCAVFQYHSPGDREELKSAGKGNWAPVEYYKQHRDPLCDLIEETLRHLNDLLLMRTNLLHQNLSGHAEDTTKEPSKEQMQLEKKSGIALAKIISTLDTLSSTRTDVSLFNSQMSKLIFLLASSDSISCANSSVTKFALADLDYHFDIEDSPTTFRPWNLWPGSRTFCLFANHLINELRPVDSAGLAEDTIRSFWTCFLYSVKSASLPDSRTESLEAVDINPDLLQFVCFLAGQIPGLTAKKQLLKQLIDCFCTLSEAVRIRIFPDRKFLFNVHRISTRMLVILRYALHYFYVPSTYLAEQLKPSMILSRSDGNEKKSSVEKDPSGTGGSQPISSVWQYSAIGRKVSSVLDYLQIKSPDPSQPLFYDLLTPGSARVVDQRGTWSRRGSCLPAPDGLAILSLASQSNYEVVFTCPLIVLDSNLWMGQKSSQTEGRDMPNQPIVFHSDEDHEGLLDQCRWLPVSWYGLTLTWRLFEILPPSVEFLTKLHSVLTVITSPDPVQCPVIPEFFSSPSYLLYMAVLVDRLQGKVTGLDPQWLSACSGPLENTSETEGSTKSTRPTQLNGEQTAAKRAIQAEKQLTKEVYRSVSSKKGSCSSASESEPPPEAPVQIGPFGTVDDVRTFLSCIRSPIVGTGLFMQVAASHIQHCQVMLDSVHHKHERITYGQLAYWIGLINLLGDLVQNLSTSKTFSISATSSTKLESSGSLESTPPTEIFGKKNSKHRTRHAGSKSSLTATPSSTVPVASSAPADENKSKGSTHEGTSASEDTAKRREKTPESSHLSKESCAESMKLRKSQISAVRSHVGKTVEFLLFDSLKLLTTLTDLIHDRLRLLGMSKNAETVDVHHLFDALGQLSRISPDRLVFKPTVPCTGWPTPWIMGIPARRRLACSLGLVNSAYRSQLSLLSNLTKSDPGSQDDARSDPPDLLSRAFYYHIASELSDAISDLSGEKSPVEETLLPSSAKIDEEATCLRLASRLQLRQLCSLTKSTAGLIDLAANYLYSIRTDEQRQCKDSSCPRSSIGLSAAQLKNALDLVSRTFLDPVSSALGIDLLSTSNGVSVAHYLATQLIGRGSPDGPTVAPISTANGKVDHPKGGTHVCSQEKADRIIVHSLEDQFLPAVVAFVRQFAISGRTNIASLRILTHLYQESISYLEVATGCLRIAKRCLAFDPSGKSGSLDAAALPLLELFGTTSSSDKRASSSGVSDVKPTDCCQLGLLRLLCVIVLRAFNAPSKYHAVYNQLAKRACENGFFGHFISTESRPLLHYWLTSLVENDSDKDLFDSLWLVDLLAFGGAKPEELDAVETEETHITQATKRDRLSNNLSTVECNSTCIPWAFRRRRCRLALHVERFTRLLASTWSDDTSFRNKLCEHMLKEAVSIWRQPVIKFGEELSVYMDGSDKQTCWNSSLSVALPLMVSSLQCLALGCRSGFAHIKLFGLFSAWSEVLVPTIKRCSKADLITVRHHPSNEERKDDSGFVPPYQIECCSSGNRDVLVCVTSALCGIFEYASVLAHVFNPAYKTDESLTSGSESLPMTGSSRHLPRIDNGQHLFDALSVLLPPVSSPTHESTSTSKAFAKDIRSFVRTCSFLLSCHDCDRDQALKVKKNISMRSRSISSNAVKDIKNLAAPVSAPPTVEAGRVHSKSFSSDYEEFRGLEDYSSEPEMDTDPSDDCAEDECYFSLVSPRCDDQVCSYTGSQQAYIGQPWYHCYSCTLESSEGACSVCAQICHAGHDLSYAKQSPFFCDCGAAKEPNERCQALTFRIHAQSQFSSLRHAYHDRMLRFVEDEQLGFYAPWLADGYGDGGRSQPVLARIASVFGDSDENLAQPSEHSDVEQGPSNAARPKEDGQQQPQTSTTSVVRSSKTKRPHKESLARSSLTASSAGSSSATTTTEQRPVVTITPGATVTTAGVETTSELPPSMSSDTVNLLSPHRSNMGCLPTATTAGGALRRAGAVRYKFFPTDHPYQPAIPDQKMPELTSKALLGSGKPSQRHLSKARCIRYVRGLLGINQASYRSQQLNTRQTRIAQFLDILQSQTQPTVEMSTKSGPARYASLSLFPNEDELIAHIRNQLDTEDPAKCRSTLFMLLTSSSLVPKAADLILEFQRVATLELSNTSDGTCAERSPQNQRRMALNRLLSGNREKCPVVRLCQDITLPVPHMLDSDKDLWRKVLYAGRTFLFSPIFKLSPPPLESIVSDPSGPQLSRKPTSVSIPKTSTGTSGAVNSASSQQGERVEPAAIPPPPPLVNATPTTAHTSEPNTPSSSAFLIRTLVNLLANSDQNPPVSSPSSLIPIDARRSEALRSLFPSNAALAMMEFFAGRTPSTSSSTAPTPGPVKTNLASMCLLRVFDHQKLKYSHFLAVSGTGILSSCIAPRSTANEPATPTSDTSSGGRSMIIYKIDRLLNHVTRCQDNGMLETSKLQSVTSLLRGRHDAQQSEPPKPDDLAWSAAKPFSSSDVFEAEAQAPIETEKTTVELLSAFDSSKSELTSGFHQLAVALHDLPRICTAATCFEISSMVVNPVNQAIFVVCGSWDCAVLGVSSTGQVCGRIPISPIRMDRSEQLIKAIWLPDSVHLLAILTTFSVQIFDIYEKPTKPKYHFKPVEGIFCDATFIRLPKSNFQINPDRKDSSVSSVTPEEWGTYVLVMAKMGSILYQELGPNCLVTTGPFYLAEWLDWSPEALALGLTDSGNDQENGCPAVESLKRNPITGVLGGGGVSLEYISSLGLLLHAYQSGHSVASAIHLPGLSTTPSAESSSSGDRLRITYSFLLATGPQEQDSGSQQKGAYKIPPYRLAPESLFTSLLFAARAAIHPSESAHGHIPDILQYNDVADRTTRSQLPNFGPLTRWKQIIGGHPGLVSALSSVGPNPSSSPSAAKHYPVFLAFEPDQVWVQQVQPNLISRTITATECASKQPVNNSDQGGSKTPIDRQSSEPSSVVSAPPSVVDSVAVYYDGQTGSPGRTITFLLTADFHLLAHATRPRTCVYNQQPVSSSELTDSAGLVEPSRVSVVPGHFWWQPGLCPVHADDPHLSRGRVDNPFCSCTPSKTSLNSDSLKFGIEQGSLWDLATLGDVKLSESSSDGDKSECLKNYPFWHKSTSLIRKRLVESPLVGAPPVDFFEWVNPTDEVEFGGADLLQLYNRDQLRRRLLTPSNPVTGAGSSADIQPTIVRADQSAATPDQSAPSLGQKIAFVVDIYNRHPTESVIAGVRVGLPARTAEYANRWPRFFKVFDRTVSITPITLDSVGRTVDIPLYRTEMLLTSKKLQLCVGSSDDADGLTSIDLVTVYTLPKKLVEEMSPYPVGRTVSRIRRSISSTTGPVTMHSHTHPDSVCFMLTLSSQKDVCGISSSSERSLAYRLDRLFSTGFVTVATRRSANNHLSSEKPYPCPVPLPPSPPLLSSVTELDAPLVLAFAHKTGEKCVLSARLVCGHPYLDLSNVLASGSDLLTSALYLGFVEKSSEPKINFTGTRLLLSCLEQVLKSGSPSSSSLSEDFVSKGLRDLDFTALEICASKLLSWMLFHSFDHTSSDALSTATACSTTSRRDLAQRLCNLFLILLSSRTDPPLSFGEDARSKLQEVIACALQAHLSRLAAEVPVSSKSCSVDWLLTHTKQFTSLLYHFCLVDPSKLSGTVEDSRLVKLFSDLIDCCERNLPIPSTPPTYVLTTTWTSAYGLAGPDSSTATVHSNGYIKLTRQFVMALTRGLYAMMMTKDVQYLAVGLKEQKEEESRKTLEDQLAKLLVHLLTHQNLTYLNSLTDKSNSQGDNSNLSSFDRPRPISEEFGIRGPRTAGHLGAGQSKSDSRVACATRDALSRLILRARPRYRIGWYNVDQRSVSDKSSRKSAKGAATSTPEKKSSRIESAAQISAPGTPEVARPSGMTCGFVRSGIAPYLDNRRLQRDAAATSNRVHPPLLSWDGEMTLEQALCGMNPPDTARTSETSNVPGGSSGSRDARQANDHETHPGTSGFLSDIIGLGSGANADWRQDQDTERVIQALRLGRQLMSSHRLTATGQFNPDAEDREVLDLEAEIGAVNVEDEPVSGIAIVEVDTDNADEDNDDDTNEDDDDDEDDDNDDDDETSGVNAALGESATLTNEMTLLLAQLIAEAEQPGSDSSGPLPNLSWPVSRLYDQGRREESDQSRPELPRPTAQQERQAAGREVVQISVSTRSLDHGTSSDQNREDAGSGASAQQQSSAPAHSDQAVVSDSHVEPMEVDDGENAMPSGPESDAERIGNALRMLQSDSRQAQIDFQELLEQVDEDALLNYALQLSLRDQGGPESDTRTVAVEQQGQPDEADATADMATSGLSEHREAQPREPLDSQPPESSEIALVTVRNDSTPSADTTESAGAACTTVHPSVSVSKEPIPSQSISDIIEEAAAPSDSNTGKPSNDHEASPAAEEEEENSDSDSLYHSHILSRCDSVSATDRHWSDSSSEQLSSTPGRSSWPPSFPSFIPRQRRQWRSALSFALYLSRLLAQNWSSILTQWSSEPPHSSASLSVQRLIPALQLFVTLVRTLHANAAYVQSAVEAAQTASSSSARLISKVEAANKLLKEVKSHLLKLIKALIAGLTSTPTLEGSEKSQPSAPTDLLKLLDSPQSNFFELNIVQLNALSEMFSRIPYCMRPRVALVPLSLITLCADDEPADNSAVQTTTASTTPTTSKPVICPIADRMLEFCLGTLETVYARLNDSTSKTNETGESDDNAPDRNSRNPRLPTAARDPLASGLLQASLIGTNSDCGLLAGSSATCLASWSPLIEPEFVLDHIADPLSESGWLAIQALLRLPRLLLLPRDSNNNIIGLGHNDLHVSHRKSCNMPSDLESRWCNVLYNYMELITNADLSSIPSERRAQSTVTGRSLLPSFLDPSFPRAKEVIDQFEHQICGLLARIIGPKHYRQLQDIHRLAHLIQRVRDVCVSAGDFITPSPQAVVHVRLDEDASSAHSKASSDRQQPLLQNIRPFINRLRLPYVSQREILQTISSCLMIAVRRTHYWQKFCLRCPDTLIFLTHASLVLDREIARSMLILIQLAVASRTMETEIPIKASQISQELRRLPAPQSTEVRLASSMAYHLLPGVTSRTSSCNDPKPSVPSLSETDECAVSPLILQFVRVFLCDCPDQAIRTIAAHIIRAIYRSISKLSQLRLLNLFSMIWPEIPTFAPYSTQFVHLTTEFLIDHPNWKGRPFLVEKVVRLMLRRLDAIERHPRRTLYTSLLHLVQPQRDLWSHGPSGGGNLPPVSDIPLPRRPVVEVTGLKTSADPQLSRSWSDVACLRPSSARTVRTITSSVAITGATASNSSEDRAFTSPAHCQSTGDSSLTMNNLGFAFELEPCLICNAKAIDEPFYTILRWDSEPGGSRLPIQVAIMTMHSHYGKFVEQLKQAMGQQQQQLQRQMGHAFGVANTSTGTTGPTTTFGPVTTPCATNVNHAGSSGSAGTPTTPTPAVGVSGGVSSTSAAQPSMPMIPVKLEVRATSSVHVFDLDAVYLISQITVKFNILYKRPRHVRTLNIYTSDLIDRATSRFVHEPWLWEKVATVHLSPTQSTVRVCFSQPAPNPVWLGPKEYATDDRFASDPLSGLSSQHQGSSYGLPIRASRLIFEYADFHSSDQDSKRVCPRCHASNLLGSTCLACHTNVNECFRCRSISLSSGDVYLCANCGSCRHGKIEFSIVARPCYSAVEPLHDREDRDSACNRIVQLSKELLKNTQNLTRPIQLEVAECLNQLITMDAGSMFPISNVPPSAGMKSRLPTSSSASKGSATASAKVLLAAAGSASSTVGSVHSSITRLAACVAEARAISLDAAAITRRLWAARQSVLEFDAAQQRTLFDASDARPSNSTADVPPENKIVPVCESYQSWPDFVESDRIFTPPIGGCYSCLLSTVHQCARLLLGLCECTKTPTAIHANRKVNTHWLFDSPTPDKKEATDRTTTGAEQANTFYLVRELLTRLVDSGLSAFPQTMRAELRCLIIQLTRDCPALISHLNKLIEGRLMQVIKSQGSQAYLLGSLVLNDVALLRASIESAIPQQSPPKLISLDIPGHMRPMDRCAECWESRIKPLFHLLVQCSSSGLHRHPVGDGTDAGDTPVPVVQNIMLPLVDLLESLIANGSVGSTSPRAPPAISVHPVSEPSSQAVEPVIQTGGGGEERLAPLPLTSVPSTPLSSSTGGECASVSYPSVDLAGWLQGQPHASFAAWRDRINSRSRSFGGLFTVLPSQSASAAVENNNAPCGGGALAVVSVPSTAPAISDPESVTARQRFLSTKYASRWQAVVSDSHWAKRWGLPSGKSSSPHIVPGENLPANNWLTTILFSPADPMARSVHSCMSLLKTMSSPVLDRTSACSTDKPSGTLCKSDSTEGSQDQLPVNAVFARRRLLILKFLSQCCLPRLDELAQARGAGSSPAASISWSDQAPAATRSAGDAFIAGFRQLVACPDGTRALAELSGLPESSSASQPSTEDSSSDSSTTVSLTSSLLVQTNFLGNLNTLVDRLLSQMRRLESAPIRHWDELVAATLGPTSGTGALHGTAPGYTMALIAELIRVLEPLKSLSRKQRSKLLRILLRASVCLRHLVVQRTECTVRAQNTFESMLDQLMGTSKSEIREFILTTLNVLAEYPITDHQSAVYLLKRMCTPVCPMNADQTVFYVSLEVWRGHEDYLLTRTRSELVSSDTRGFGPRIHNVIDYICTGNNLTTDMRLEIVCEGQIMMPQLRLYDVYTQIWCANRNNANKPMRLLYRIPGLESDNLPYIEHLATDQVPPEQYSHLSLLASHSNGLESILHRLAAVRDPIRGHDLLDVILHILKFCWKISECRERLLDPRLETIPILLRSLVVCLQANESVSDQTSTDLHDDITGRLIQILEPVLQMADAKSTGAPPVPDGKSSPSVSKPELPTGDLSSVVQLLACMSQWSHLPVISSGVARLLGKLAFGEQKKMDAIMDFLKPHLTQLKPCALFTENETALLDCCCALIISIPRDSKNGTILRQQIAHQGKLREICLHFLWDTVPVGALDLEESATLNTNDPEVSSFLSISSLPYVLQVLRACIDGSENVDCLSQPADYTSDNKRPHITADQLLNFLHLLETSKSSGKVGLLVEDMLSEWSPTQLSVSQRSNLTATTSDAAVGTVAEAVKKLRDLTAQRTRRIARRMRQLQLRSLNMRVDDKGQVAAVESERLAKMTATVTEETGLSCAICHEGLRNSPNEALGIYVFVRNSPLEEQLVYDSESNIHSVPGSVPQGYSTLSNFVIIHFSCHTNSLKASSEYQWVVAQRQNRDARCNCILPILGPPAGAGSSAHEAKSKSKRDQHPSPETVYAGHLANFMDHIMRTLNVTPGYVMALHDVKLLLIRFACNRPFHLEIGGGSKESNMQLLPHLMQVCLHSLIMSSSVTQETTELNEFLEVPATHWSTSDQCWFCTGPLYRAVAAMHLWSRETWRRQRVAMLQRLINVACGRLKGSKTDDTSPDARFQAFKPYLIFFGLVDGVYEHLFKTVQLPTATSSSSSSSGTWCAALSNYVSTSDEALLKSTPKLLAYYQDDLSPIASVDEFADVTGLLSEMDLNDLKSWMHLSTDNP</sequence>
<dbReference type="Pfam" id="PF02207">
    <property type="entry name" value="zf-UBR"/>
    <property type="match status" value="1"/>
</dbReference>
<feature type="compositionally biased region" description="Low complexity" evidence="7">
    <location>
        <begin position="793"/>
        <end position="808"/>
    </location>
</feature>
<dbReference type="InterPro" id="IPR003126">
    <property type="entry name" value="Znf_UBR"/>
</dbReference>
<feature type="compositionally biased region" description="Basic and acidic residues" evidence="7">
    <location>
        <begin position="3821"/>
        <end position="3831"/>
    </location>
</feature>
<feature type="region of interest" description="Disordered" evidence="7">
    <location>
        <begin position="650"/>
        <end position="671"/>
    </location>
</feature>
<accession>A0AAV2TX92</accession>
<protein>
    <recommendedName>
        <fullName evidence="8">UBR-type domain-containing protein</fullName>
    </recommendedName>
</protein>
<feature type="compositionally biased region" description="Polar residues" evidence="7">
    <location>
        <begin position="3982"/>
        <end position="3992"/>
    </location>
</feature>
<dbReference type="Pfam" id="PF13764">
    <property type="entry name" value="E3_UbLigase_R4"/>
    <property type="match status" value="1"/>
</dbReference>
<feature type="compositionally biased region" description="Basic and acidic residues" evidence="7">
    <location>
        <begin position="3998"/>
        <end position="4009"/>
    </location>
</feature>
<dbReference type="GO" id="GO:0008270">
    <property type="term" value="F:zinc ion binding"/>
    <property type="evidence" value="ECO:0007669"/>
    <property type="project" value="UniProtKB-KW"/>
</dbReference>
<dbReference type="PANTHER" id="PTHR21725">
    <property type="entry name" value="E3 UBIQUITIN-PROTEIN LIGASE UBR4"/>
    <property type="match status" value="1"/>
</dbReference>
<feature type="compositionally biased region" description="Low complexity" evidence="7">
    <location>
        <begin position="1930"/>
        <end position="1962"/>
    </location>
</feature>
<comment type="similarity">
    <text evidence="1 6">Belongs to the UBR4 family.</text>
</comment>
<keyword evidence="3 6" id="KW-0863">Zinc-finger</keyword>
<feature type="region of interest" description="Disordered" evidence="7">
    <location>
        <begin position="6897"/>
        <end position="6920"/>
    </location>
</feature>
<feature type="region of interest" description="Disordered" evidence="7">
    <location>
        <begin position="1878"/>
        <end position="1962"/>
    </location>
</feature>
<feature type="region of interest" description="Disordered" evidence="7">
    <location>
        <begin position="3884"/>
        <end position="3926"/>
    </location>
</feature>
<feature type="compositionally biased region" description="Polar residues" evidence="7">
    <location>
        <begin position="604"/>
        <end position="626"/>
    </location>
</feature>
<evidence type="ECO:0000256" key="2">
    <source>
        <dbReference type="ARBA" id="ARBA00022723"/>
    </source>
</evidence>
<feature type="region of interest" description="Disordered" evidence="7">
    <location>
        <begin position="4320"/>
        <end position="4413"/>
    </location>
</feature>
<feature type="zinc finger region" description="UBR-type" evidence="5">
    <location>
        <begin position="1747"/>
        <end position="1818"/>
    </location>
</feature>
<feature type="region of interest" description="Disordered" evidence="7">
    <location>
        <begin position="4086"/>
        <end position="4138"/>
    </location>
</feature>
<evidence type="ECO:0000313" key="9">
    <source>
        <dbReference type="EMBL" id="CAL5141462.1"/>
    </source>
</evidence>
<feature type="compositionally biased region" description="Polar residues" evidence="7">
    <location>
        <begin position="4210"/>
        <end position="4224"/>
    </location>
</feature>
<evidence type="ECO:0000256" key="3">
    <source>
        <dbReference type="ARBA" id="ARBA00022771"/>
    </source>
</evidence>
<evidence type="ECO:0000256" key="1">
    <source>
        <dbReference type="ARBA" id="ARBA00009970"/>
    </source>
</evidence>
<feature type="region of interest" description="Disordered" evidence="7">
    <location>
        <begin position="6368"/>
        <end position="6391"/>
    </location>
</feature>
<feature type="region of interest" description="Disordered" evidence="7">
    <location>
        <begin position="3804"/>
        <end position="3852"/>
    </location>
</feature>
<feature type="compositionally biased region" description="Polar residues" evidence="7">
    <location>
        <begin position="4381"/>
        <end position="4393"/>
    </location>
</feature>
<feature type="region of interest" description="Disordered" evidence="7">
    <location>
        <begin position="5439"/>
        <end position="5496"/>
    </location>
</feature>
<feature type="region of interest" description="Disordered" evidence="7">
    <location>
        <begin position="4472"/>
        <end position="4495"/>
    </location>
</feature>
<feature type="compositionally biased region" description="Basic and acidic residues" evidence="7">
    <location>
        <begin position="7321"/>
        <end position="7333"/>
    </location>
</feature>
<organism evidence="9 10">
    <name type="scientific">Calicophoron daubneyi</name>
    <name type="common">Rumen fluke</name>
    <name type="synonym">Paramphistomum daubneyi</name>
    <dbReference type="NCBI Taxonomy" id="300641"/>
    <lineage>
        <taxon>Eukaryota</taxon>
        <taxon>Metazoa</taxon>
        <taxon>Spiralia</taxon>
        <taxon>Lophotrochozoa</taxon>
        <taxon>Platyhelminthes</taxon>
        <taxon>Trematoda</taxon>
        <taxon>Digenea</taxon>
        <taxon>Plagiorchiida</taxon>
        <taxon>Pronocephalata</taxon>
        <taxon>Paramphistomoidea</taxon>
        <taxon>Paramphistomidae</taxon>
        <taxon>Calicophoron</taxon>
    </lineage>
</organism>
<feature type="compositionally biased region" description="Polar residues" evidence="7">
    <location>
        <begin position="4401"/>
        <end position="4413"/>
    </location>
</feature>
<feature type="region of interest" description="Disordered" evidence="7">
    <location>
        <begin position="2251"/>
        <end position="2318"/>
    </location>
</feature>
<feature type="region of interest" description="UBR4 E3 catalytic module" evidence="6">
    <location>
        <begin position="7059"/>
        <end position="7597"/>
    </location>
</feature>
<feature type="region of interest" description="Disordered" evidence="7">
    <location>
        <begin position="2964"/>
        <end position="2993"/>
    </location>
</feature>
<dbReference type="PROSITE" id="PS52043">
    <property type="entry name" value="UBR4_E3"/>
    <property type="match status" value="1"/>
</dbReference>
<dbReference type="SMART" id="SM00396">
    <property type="entry name" value="ZnF_UBR1"/>
    <property type="match status" value="1"/>
</dbReference>
<feature type="domain" description="UBR-type" evidence="8">
    <location>
        <begin position="1747"/>
        <end position="1818"/>
    </location>
</feature>
<feature type="region of interest" description="Disordered" evidence="7">
    <location>
        <begin position="7314"/>
        <end position="7334"/>
    </location>
</feature>
<dbReference type="Proteomes" id="UP001497525">
    <property type="component" value="Unassembled WGS sequence"/>
</dbReference>
<feature type="compositionally biased region" description="Polar residues" evidence="7">
    <location>
        <begin position="2964"/>
        <end position="2976"/>
    </location>
</feature>
<reference evidence="9" key="1">
    <citation type="submission" date="2024-06" db="EMBL/GenBank/DDBJ databases">
        <authorList>
            <person name="Liu X."/>
            <person name="Lenzi L."/>
            <person name="Haldenby T S."/>
            <person name="Uol C."/>
        </authorList>
    </citation>
    <scope>NUCLEOTIDE SEQUENCE</scope>
</reference>
<feature type="compositionally biased region" description="Polar residues" evidence="7">
    <location>
        <begin position="3804"/>
        <end position="3819"/>
    </location>
</feature>
<feature type="compositionally biased region" description="Basic and acidic residues" evidence="7">
    <location>
        <begin position="373"/>
        <end position="385"/>
    </location>
</feature>
<keyword evidence="2" id="KW-0479">Metal-binding</keyword>
<evidence type="ECO:0000259" key="8">
    <source>
        <dbReference type="PROSITE" id="PS51157"/>
    </source>
</evidence>
<feature type="compositionally biased region" description="Low complexity" evidence="7">
    <location>
        <begin position="4231"/>
        <end position="4249"/>
    </location>
</feature>
<feature type="region of interest" description="Disordered" evidence="7">
    <location>
        <begin position="6474"/>
        <end position="6495"/>
    </location>
</feature>
<name>A0AAV2TX92_CALDB</name>
<dbReference type="PROSITE" id="PS51157">
    <property type="entry name" value="ZF_UBR"/>
    <property type="match status" value="1"/>
</dbReference>
<feature type="region of interest" description="Disordered" evidence="7">
    <location>
        <begin position="603"/>
        <end position="630"/>
    </location>
</feature>
<evidence type="ECO:0000256" key="7">
    <source>
        <dbReference type="SAM" id="MobiDB-lite"/>
    </source>
</evidence>
<feature type="compositionally biased region" description="Polar residues" evidence="7">
    <location>
        <begin position="2255"/>
        <end position="2287"/>
    </location>
</feature>
<gene>
    <name evidence="9" type="ORF">CDAUBV1_LOCUS16702</name>
</gene>
<feature type="region of interest" description="Disordered" evidence="7">
    <location>
        <begin position="4155"/>
        <end position="4280"/>
    </location>
</feature>
<feature type="compositionally biased region" description="Low complexity" evidence="7">
    <location>
        <begin position="650"/>
        <end position="660"/>
    </location>
</feature>
<proteinExistence type="inferred from homology"/>
<dbReference type="PANTHER" id="PTHR21725:SF1">
    <property type="entry name" value="E3 UBIQUITIN-PROTEIN LIGASE UBR4"/>
    <property type="match status" value="1"/>
</dbReference>
<dbReference type="InterPro" id="IPR045189">
    <property type="entry name" value="UBR4-like"/>
</dbReference>
<comment type="caution">
    <text evidence="9">The sequence shown here is derived from an EMBL/GenBank/DDBJ whole genome shotgun (WGS) entry which is preliminary data.</text>
</comment>
<keyword evidence="4" id="KW-0862">Zinc</keyword>
<evidence type="ECO:0000313" key="10">
    <source>
        <dbReference type="Proteomes" id="UP001497525"/>
    </source>
</evidence>
<evidence type="ECO:0000256" key="5">
    <source>
        <dbReference type="PROSITE-ProRule" id="PRU00508"/>
    </source>
</evidence>
<feature type="compositionally biased region" description="Basic and acidic residues" evidence="7">
    <location>
        <begin position="4177"/>
        <end position="4191"/>
    </location>
</feature>
<dbReference type="InterPro" id="IPR025704">
    <property type="entry name" value="E3_Ub_ligase_UBR4_C"/>
</dbReference>
<feature type="compositionally biased region" description="Polar residues" evidence="7">
    <location>
        <begin position="6370"/>
        <end position="6391"/>
    </location>
</feature>
<feature type="region of interest" description="Disordered" evidence="7">
    <location>
        <begin position="4736"/>
        <end position="4764"/>
    </location>
</feature>
<feature type="compositionally biased region" description="Polar residues" evidence="7">
    <location>
        <begin position="755"/>
        <end position="770"/>
    </location>
</feature>
<feature type="compositionally biased region" description="Low complexity" evidence="7">
    <location>
        <begin position="5442"/>
        <end position="5495"/>
    </location>
</feature>
<dbReference type="EMBL" id="CAXLJL010000867">
    <property type="protein sequence ID" value="CAL5141462.1"/>
    <property type="molecule type" value="Genomic_DNA"/>
</dbReference>